<keyword evidence="2" id="KW-1185">Reference proteome</keyword>
<sequence>MALPLAKTRAYSAVQVQEPMFCKRQVLVKASPGRNWAPSGTVTSLTNFAQLQGMGVAVGVGGTRVGRAVGAVVGGAGVAVASCGPGVAVGKGLGMAGVTVS</sequence>
<reference evidence="1 2" key="1">
    <citation type="submission" date="2015-07" db="EMBL/GenBank/DDBJ databases">
        <title>Whole genome sequence of Thermanaerothrix daxensis DSM 23592.</title>
        <authorList>
            <person name="Hemp J."/>
            <person name="Ward L.M."/>
            <person name="Pace L.A."/>
            <person name="Fischer W.W."/>
        </authorList>
    </citation>
    <scope>NUCLEOTIDE SEQUENCE [LARGE SCALE GENOMIC DNA]</scope>
    <source>
        <strain evidence="1 2">GNS-1</strain>
    </source>
</reference>
<dbReference type="EMBL" id="LGKO01000002">
    <property type="protein sequence ID" value="KPL83814.1"/>
    <property type="molecule type" value="Genomic_DNA"/>
</dbReference>
<dbReference type="STRING" id="869279.SE15_00750"/>
<dbReference type="Proteomes" id="UP000050544">
    <property type="component" value="Unassembled WGS sequence"/>
</dbReference>
<proteinExistence type="predicted"/>
<comment type="caution">
    <text evidence="1">The sequence shown here is derived from an EMBL/GenBank/DDBJ whole genome shotgun (WGS) entry which is preliminary data.</text>
</comment>
<accession>A0A0P6YFR0</accession>
<protein>
    <submittedName>
        <fullName evidence="1">Uncharacterized protein</fullName>
    </submittedName>
</protein>
<name>A0A0P6YFR0_9CHLR</name>
<organism evidence="1 2">
    <name type="scientific">Thermanaerothrix daxensis</name>
    <dbReference type="NCBI Taxonomy" id="869279"/>
    <lineage>
        <taxon>Bacteria</taxon>
        <taxon>Bacillati</taxon>
        <taxon>Chloroflexota</taxon>
        <taxon>Anaerolineae</taxon>
        <taxon>Anaerolineales</taxon>
        <taxon>Anaerolineaceae</taxon>
        <taxon>Thermanaerothrix</taxon>
    </lineage>
</organism>
<dbReference type="AlphaFoldDB" id="A0A0P6YFR0"/>
<evidence type="ECO:0000313" key="2">
    <source>
        <dbReference type="Proteomes" id="UP000050544"/>
    </source>
</evidence>
<gene>
    <name evidence="1" type="ORF">SE15_00750</name>
</gene>
<evidence type="ECO:0000313" key="1">
    <source>
        <dbReference type="EMBL" id="KPL83814.1"/>
    </source>
</evidence>